<evidence type="ECO:0000313" key="1">
    <source>
        <dbReference type="EMBL" id="GBN01356.1"/>
    </source>
</evidence>
<proteinExistence type="predicted"/>
<comment type="caution">
    <text evidence="1">The sequence shown here is derived from an EMBL/GenBank/DDBJ whole genome shotgun (WGS) entry which is preliminary data.</text>
</comment>
<dbReference type="Proteomes" id="UP000499080">
    <property type="component" value="Unassembled WGS sequence"/>
</dbReference>
<organism evidence="1 2">
    <name type="scientific">Araneus ventricosus</name>
    <name type="common">Orbweaver spider</name>
    <name type="synonym">Epeira ventricosa</name>
    <dbReference type="NCBI Taxonomy" id="182803"/>
    <lineage>
        <taxon>Eukaryota</taxon>
        <taxon>Metazoa</taxon>
        <taxon>Ecdysozoa</taxon>
        <taxon>Arthropoda</taxon>
        <taxon>Chelicerata</taxon>
        <taxon>Arachnida</taxon>
        <taxon>Araneae</taxon>
        <taxon>Araneomorphae</taxon>
        <taxon>Entelegynae</taxon>
        <taxon>Araneoidea</taxon>
        <taxon>Araneidae</taxon>
        <taxon>Araneus</taxon>
    </lineage>
</organism>
<gene>
    <name evidence="1" type="ORF">AVEN_227728_1</name>
</gene>
<reference evidence="1 2" key="1">
    <citation type="journal article" date="2019" name="Sci. Rep.">
        <title>Orb-weaving spider Araneus ventricosus genome elucidates the spidroin gene catalogue.</title>
        <authorList>
            <person name="Kono N."/>
            <person name="Nakamura H."/>
            <person name="Ohtoshi R."/>
            <person name="Moran D.A.P."/>
            <person name="Shinohara A."/>
            <person name="Yoshida Y."/>
            <person name="Fujiwara M."/>
            <person name="Mori M."/>
            <person name="Tomita M."/>
            <person name="Arakawa K."/>
        </authorList>
    </citation>
    <scope>NUCLEOTIDE SEQUENCE [LARGE SCALE GENOMIC DNA]</scope>
</reference>
<dbReference type="OrthoDB" id="6563890at2759"/>
<dbReference type="AlphaFoldDB" id="A0A4Y2KHY5"/>
<name>A0A4Y2KHY5_ARAVE</name>
<sequence>MPGRRVKRHFSQLSEFVRVLIIGMKTAGWSTRRVARPVDRSVCAVRTCWEHCTRDGTHVRRTGSGATRKTTRREVRRVVRQALVDPAVTRSTIQSDVGCKLFHKSFPDALLKRIFNPSALFVYCL</sequence>
<dbReference type="EMBL" id="BGPR01004611">
    <property type="protein sequence ID" value="GBN01356.1"/>
    <property type="molecule type" value="Genomic_DNA"/>
</dbReference>
<protein>
    <recommendedName>
        <fullName evidence="3">Transposase Tc1-like domain-containing protein</fullName>
    </recommendedName>
</protein>
<evidence type="ECO:0000313" key="2">
    <source>
        <dbReference type="Proteomes" id="UP000499080"/>
    </source>
</evidence>
<keyword evidence="2" id="KW-1185">Reference proteome</keyword>
<evidence type="ECO:0008006" key="3">
    <source>
        <dbReference type="Google" id="ProtNLM"/>
    </source>
</evidence>
<accession>A0A4Y2KHY5</accession>